<organism evidence="1 2">
    <name type="scientific">Phototrophicus methaneseepsis</name>
    <dbReference type="NCBI Taxonomy" id="2710758"/>
    <lineage>
        <taxon>Bacteria</taxon>
        <taxon>Bacillati</taxon>
        <taxon>Chloroflexota</taxon>
        <taxon>Candidatus Thermofontia</taxon>
        <taxon>Phototrophicales</taxon>
        <taxon>Phototrophicaceae</taxon>
        <taxon>Phototrophicus</taxon>
    </lineage>
</organism>
<sequence length="304" mass="33700">MIEFKEVSYGGWSTCYQVSNGIIDLIITGEVGPRIIRLGFNDGPNQFCNVDEDLGKTGGDEWLMYGGHRFWHAPEDEVRTYYPDNVPVTVEENNGIVTITQPTETTTGLQKQIILTMNPDSAQVKVTHKLTNHSPFAITCAPWALSVMRPGGKAILPLPPRGSHPEDLLPVNSLIMWSYDDMSDPRWTWGKRFILLSQDVNNAQPQKLGASIPDGWVAHLNDGVLFVKQFDIFPEATYPDMGSHGEVFTNDYMLELETVGVLGPIEPESSAEHTETWNLFQGVGAVSNDADVEANVLPKVESIK</sequence>
<dbReference type="Proteomes" id="UP000594468">
    <property type="component" value="Chromosome"/>
</dbReference>
<dbReference type="RefSeq" id="WP_195172781.1">
    <property type="nucleotide sequence ID" value="NZ_CP062983.1"/>
</dbReference>
<dbReference type="AlphaFoldDB" id="A0A7S8IH09"/>
<keyword evidence="2" id="KW-1185">Reference proteome</keyword>
<name>A0A7S8IH09_9CHLR</name>
<gene>
    <name evidence="1" type="ORF">G4Y79_10170</name>
</gene>
<protein>
    <submittedName>
        <fullName evidence="1">Uncharacterized protein</fullName>
    </submittedName>
</protein>
<dbReference type="EMBL" id="CP062983">
    <property type="protein sequence ID" value="QPC84718.1"/>
    <property type="molecule type" value="Genomic_DNA"/>
</dbReference>
<proteinExistence type="predicted"/>
<accession>A0A7S8IH09</accession>
<dbReference type="KEGG" id="pmet:G4Y79_10170"/>
<reference evidence="1 2" key="1">
    <citation type="submission" date="2020-02" db="EMBL/GenBank/DDBJ databases">
        <authorList>
            <person name="Zheng R.K."/>
            <person name="Sun C.M."/>
        </authorList>
    </citation>
    <scope>NUCLEOTIDE SEQUENCE [LARGE SCALE GENOMIC DNA]</scope>
    <source>
        <strain evidence="2">rifampicinis</strain>
    </source>
</reference>
<evidence type="ECO:0000313" key="2">
    <source>
        <dbReference type="Proteomes" id="UP000594468"/>
    </source>
</evidence>
<evidence type="ECO:0000313" key="1">
    <source>
        <dbReference type="EMBL" id="QPC84718.1"/>
    </source>
</evidence>